<protein>
    <recommendedName>
        <fullName evidence="4">BSD domain-containing protein</fullName>
    </recommendedName>
</protein>
<dbReference type="Proteomes" id="UP001431783">
    <property type="component" value="Unassembled WGS sequence"/>
</dbReference>
<evidence type="ECO:0000313" key="3">
    <source>
        <dbReference type="Proteomes" id="UP001431783"/>
    </source>
</evidence>
<dbReference type="EMBL" id="JARQZJ010000095">
    <property type="protein sequence ID" value="KAK9885127.1"/>
    <property type="molecule type" value="Genomic_DNA"/>
</dbReference>
<feature type="region of interest" description="Disordered" evidence="1">
    <location>
        <begin position="152"/>
        <end position="214"/>
    </location>
</feature>
<organism evidence="2 3">
    <name type="scientific">Henosepilachna vigintioctopunctata</name>
    <dbReference type="NCBI Taxonomy" id="420089"/>
    <lineage>
        <taxon>Eukaryota</taxon>
        <taxon>Metazoa</taxon>
        <taxon>Ecdysozoa</taxon>
        <taxon>Arthropoda</taxon>
        <taxon>Hexapoda</taxon>
        <taxon>Insecta</taxon>
        <taxon>Pterygota</taxon>
        <taxon>Neoptera</taxon>
        <taxon>Endopterygota</taxon>
        <taxon>Coleoptera</taxon>
        <taxon>Polyphaga</taxon>
        <taxon>Cucujiformia</taxon>
        <taxon>Coccinelloidea</taxon>
        <taxon>Coccinellidae</taxon>
        <taxon>Epilachninae</taxon>
        <taxon>Epilachnini</taxon>
        <taxon>Henosepilachna</taxon>
    </lineage>
</organism>
<comment type="caution">
    <text evidence="2">The sequence shown here is derived from an EMBL/GenBank/DDBJ whole genome shotgun (WGS) entry which is preliminary data.</text>
</comment>
<name>A0AAW1UXA1_9CUCU</name>
<proteinExistence type="predicted"/>
<evidence type="ECO:0000313" key="2">
    <source>
        <dbReference type="EMBL" id="KAK9885127.1"/>
    </source>
</evidence>
<evidence type="ECO:0000256" key="1">
    <source>
        <dbReference type="SAM" id="MobiDB-lite"/>
    </source>
</evidence>
<feature type="compositionally biased region" description="Basic and acidic residues" evidence="1">
    <location>
        <begin position="152"/>
        <end position="169"/>
    </location>
</feature>
<gene>
    <name evidence="2" type="ORF">WA026_010640</name>
</gene>
<sequence>MSWFDAAGFANIAKSALKEAQRTIDKALDIKDNNINEINNSVNINSDDFFGTLVAPTTGKAEQKLENVQSSIWGSFTGSFFDQSREYNKSVSVEGLDDSADINSQQFSQSKLVVENNDDSENVLGKNEAKCFIEEGVMSDSRENSLLIDDQREEAREHSETDVDHDSKLENPLSSEKGLNESENLENIVAENHSDKKILVPNTSSDNVRSDKNANPIHSEQVKTNEMSTYSNINFSTAIQSRSASKDENQLNIHDVEEDHVLNISSTKHNTSLPEAITVPQVEILFSFPSQIIWMIIY</sequence>
<dbReference type="AlphaFoldDB" id="A0AAW1UXA1"/>
<reference evidence="2 3" key="1">
    <citation type="submission" date="2023-03" db="EMBL/GenBank/DDBJ databases">
        <title>Genome insight into feeding habits of ladybird beetles.</title>
        <authorList>
            <person name="Li H.-S."/>
            <person name="Huang Y.-H."/>
            <person name="Pang H."/>
        </authorList>
    </citation>
    <scope>NUCLEOTIDE SEQUENCE [LARGE SCALE GENOMIC DNA]</scope>
    <source>
        <strain evidence="2">SYSU_2023b</strain>
        <tissue evidence="2">Whole body</tissue>
    </source>
</reference>
<keyword evidence="3" id="KW-1185">Reference proteome</keyword>
<accession>A0AAW1UXA1</accession>
<evidence type="ECO:0008006" key="4">
    <source>
        <dbReference type="Google" id="ProtNLM"/>
    </source>
</evidence>